<keyword evidence="3" id="KW-1185">Reference proteome</keyword>
<accession>A0ABQ2KJP3</accession>
<reference evidence="3" key="1">
    <citation type="journal article" date="2019" name="Int. J. Syst. Evol. Microbiol.">
        <title>The Global Catalogue of Microorganisms (GCM) 10K type strain sequencing project: providing services to taxonomists for standard genome sequencing and annotation.</title>
        <authorList>
            <consortium name="The Broad Institute Genomics Platform"/>
            <consortium name="The Broad Institute Genome Sequencing Center for Infectious Disease"/>
            <person name="Wu L."/>
            <person name="Ma J."/>
        </authorList>
    </citation>
    <scope>NUCLEOTIDE SEQUENCE [LARGE SCALE GENOMIC DNA]</scope>
    <source>
        <strain evidence="3">CGMCC 1.6960</strain>
    </source>
</reference>
<evidence type="ECO:0000313" key="3">
    <source>
        <dbReference type="Proteomes" id="UP000626982"/>
    </source>
</evidence>
<evidence type="ECO:0000313" key="2">
    <source>
        <dbReference type="EMBL" id="GGN83208.1"/>
    </source>
</evidence>
<comment type="caution">
    <text evidence="2">The sequence shown here is derived from an EMBL/GenBank/DDBJ whole genome shotgun (WGS) entry which is preliminary data.</text>
</comment>
<dbReference type="Proteomes" id="UP000626982">
    <property type="component" value="Unassembled WGS sequence"/>
</dbReference>
<name>A0ABQ2KJP3_9MICO</name>
<feature type="signal peptide" evidence="1">
    <location>
        <begin position="1"/>
        <end position="29"/>
    </location>
</feature>
<organism evidence="2 3">
    <name type="scientific">Agrococcus terreus</name>
    <dbReference type="NCBI Taxonomy" id="574649"/>
    <lineage>
        <taxon>Bacteria</taxon>
        <taxon>Bacillati</taxon>
        <taxon>Actinomycetota</taxon>
        <taxon>Actinomycetes</taxon>
        <taxon>Micrococcales</taxon>
        <taxon>Microbacteriaceae</taxon>
        <taxon>Agrococcus</taxon>
    </lineage>
</organism>
<proteinExistence type="predicted"/>
<dbReference type="EMBL" id="BMLM01000001">
    <property type="protein sequence ID" value="GGN83208.1"/>
    <property type="molecule type" value="Genomic_DNA"/>
</dbReference>
<keyword evidence="1" id="KW-0732">Signal</keyword>
<evidence type="ECO:0008006" key="4">
    <source>
        <dbReference type="Google" id="ProtNLM"/>
    </source>
</evidence>
<dbReference type="PROSITE" id="PS51257">
    <property type="entry name" value="PROKAR_LIPOPROTEIN"/>
    <property type="match status" value="1"/>
</dbReference>
<gene>
    <name evidence="2" type="ORF">GCM10010968_13740</name>
</gene>
<sequence length="151" mass="15475">MLRYVPRMRPRRRTASALLVLAVAGVALAGCAPTPPPPTLTAQEIEAIGARGASTVGELRAALPEGTLALLDAGMAMGLSSQRLTLGGPPGPEFDDWVVVGLCGYPEGSPALEAAAVPPELAERVDDAGAWDLRCAGGPEGWRPDADAARP</sequence>
<evidence type="ECO:0000256" key="1">
    <source>
        <dbReference type="SAM" id="SignalP"/>
    </source>
</evidence>
<protein>
    <recommendedName>
        <fullName evidence="4">Secreted protein</fullName>
    </recommendedName>
</protein>
<feature type="chain" id="PRO_5046337672" description="Secreted protein" evidence="1">
    <location>
        <begin position="30"/>
        <end position="151"/>
    </location>
</feature>